<feature type="domain" description="LTD" evidence="2">
    <location>
        <begin position="415"/>
        <end position="537"/>
    </location>
</feature>
<evidence type="ECO:0000259" key="2">
    <source>
        <dbReference type="PROSITE" id="PS51841"/>
    </source>
</evidence>
<dbReference type="PROSITE" id="PS51841">
    <property type="entry name" value="LTD"/>
    <property type="match status" value="2"/>
</dbReference>
<dbReference type="InterPro" id="IPR036415">
    <property type="entry name" value="Lamin_tail_dom_sf"/>
</dbReference>
<dbReference type="STRING" id="1302690.BUE76_07435"/>
<dbReference type="EMBL" id="FQUO01000029">
    <property type="protein sequence ID" value="SHG36921.1"/>
    <property type="molecule type" value="Genomic_DNA"/>
</dbReference>
<evidence type="ECO:0000256" key="1">
    <source>
        <dbReference type="SAM" id="SignalP"/>
    </source>
</evidence>
<dbReference type="InterPro" id="IPR001322">
    <property type="entry name" value="Lamin_tail_dom"/>
</dbReference>
<dbReference type="Gene3D" id="2.60.40.10">
    <property type="entry name" value="Immunoglobulins"/>
    <property type="match status" value="1"/>
</dbReference>
<evidence type="ECO:0000313" key="3">
    <source>
        <dbReference type="EMBL" id="SHG36921.1"/>
    </source>
</evidence>
<dbReference type="Pfam" id="PF00932">
    <property type="entry name" value="LTD"/>
    <property type="match status" value="1"/>
</dbReference>
<proteinExistence type="predicted"/>
<protein>
    <submittedName>
        <fullName evidence="3">Lamin Tail Domain</fullName>
    </submittedName>
</protein>
<dbReference type="InterPro" id="IPR013783">
    <property type="entry name" value="Ig-like_fold"/>
</dbReference>
<accession>A0A1M5J8U9</accession>
<dbReference type="AlphaFoldDB" id="A0A1M5J8U9"/>
<feature type="signal peptide" evidence="1">
    <location>
        <begin position="1"/>
        <end position="20"/>
    </location>
</feature>
<reference evidence="3 4" key="1">
    <citation type="submission" date="2016-11" db="EMBL/GenBank/DDBJ databases">
        <authorList>
            <person name="Jaros S."/>
            <person name="Januszkiewicz K."/>
            <person name="Wedrychowicz H."/>
        </authorList>
    </citation>
    <scope>NUCLEOTIDE SEQUENCE [LARGE SCALE GENOMIC DNA]</scope>
    <source>
        <strain evidence="3 4">DSM 26897</strain>
    </source>
</reference>
<dbReference type="SUPFAM" id="SSF74853">
    <property type="entry name" value="Lamin A/C globular tail domain"/>
    <property type="match status" value="1"/>
</dbReference>
<feature type="chain" id="PRO_5012409347" evidence="1">
    <location>
        <begin position="21"/>
        <end position="976"/>
    </location>
</feature>
<evidence type="ECO:0000313" key="4">
    <source>
        <dbReference type="Proteomes" id="UP000184368"/>
    </source>
</evidence>
<feature type="domain" description="LTD" evidence="2">
    <location>
        <begin position="16"/>
        <end position="151"/>
    </location>
</feature>
<dbReference type="InterPro" id="IPR036116">
    <property type="entry name" value="FN3_sf"/>
</dbReference>
<gene>
    <name evidence="3" type="ORF">SAMN05444008_12911</name>
</gene>
<dbReference type="OrthoDB" id="863479at2"/>
<dbReference type="Proteomes" id="UP000184368">
    <property type="component" value="Unassembled WGS sequence"/>
</dbReference>
<dbReference type="SUPFAM" id="SSF49265">
    <property type="entry name" value="Fibronectin type III"/>
    <property type="match status" value="1"/>
</dbReference>
<keyword evidence="1" id="KW-0732">Signal</keyword>
<name>A0A1M5J8U9_9BACT</name>
<keyword evidence="4" id="KW-1185">Reference proteome</keyword>
<sequence>MRTYLLAFLLACVPFTFVWAQIPSTVVISQVYGGGGNTGAQYRNDFVELYNPTAAAVSLNGWSLQYAAQAGNFESSTMVNLSGSIAPGGYFLVQLGSAGSVGLPLPAANITASFNIATGSGKLALVNTTTLLPAGCAPTGTGIVDFVGYGSANCYEGTNGTNGLANNTAAHRLENGCRDSNDNDKDFLVYGPSPRNAAAPVHSCATAITIQSVTPLSLCVDANTGATATINYSISGPMPTSLNVFLSDSTGGFATAISIGSINAPSSTGSVSIIIPAGLSSSTRYRVRANGNNAYGVVSNTFEIIYGTKNVSAVNPYPDQTEVSVQWTPPTGCVEEYLVVAKAGAGINGIPAGDGSAYIATASFGGNGTSFDGGKVVYKGPGTSALVTGLGLGTLYYFKVYSRRGTNWSTGLQDTATTRVIPAPGEVLINGFSPRYLNASDEFYELVNTTGKTFNLADLTLQYQSPAGAGRLPLVLGSSLQAHSFWLLAPTTTPVTVGQTVAISRDFTSGSGIQDNGYIALVRRKDNLVVDAVGYGNASGGTFFEGSLLPVLPAPGAYRRKVDGVDGNNNATDFEIIPAGAIDLRNSSSRLANAGAVIPSGAYNRLYVTGSSNIGGNVVLSGKLVFTQGKLALGSFDLSADIIEGARASAYVQTNSAGRLVTTVGTGFLFPVGNATFNPLQVSNGQNRQYRVAIIDSVKATGKEAAVNRTWRVGVSTVPPVAPAFSFYYDEGDPGQLGINFSSADKVQVWNLPAATWLKAGGLQDAVPTGGSVRSVTLNGYNDYGDFVLASATAILPVTFGSVQLQEQGYSRLLSFTTFDEKSLVRYEIEWSADGQNYRTIGTVVPRNNQTGAVHYLYTDQRPLSGSHFYRVKAVEQDGKFVFSAEVSWASNYSLLELNIYPAPLKGRQLHYATQLTAGSYQLQVLDASGRQLWQQPLQHAGGIAAGTVSLPMLPRGTYIFRIAGAQHSAKLFLVE</sequence>
<organism evidence="3 4">
    <name type="scientific">Cnuella takakiae</name>
    <dbReference type="NCBI Taxonomy" id="1302690"/>
    <lineage>
        <taxon>Bacteria</taxon>
        <taxon>Pseudomonadati</taxon>
        <taxon>Bacteroidota</taxon>
        <taxon>Chitinophagia</taxon>
        <taxon>Chitinophagales</taxon>
        <taxon>Chitinophagaceae</taxon>
        <taxon>Cnuella</taxon>
    </lineage>
</organism>
<dbReference type="RefSeq" id="WP_073048681.1">
    <property type="nucleotide sequence ID" value="NZ_FQUO01000029.1"/>
</dbReference>